<dbReference type="NCBIfam" id="TIGR00710">
    <property type="entry name" value="efflux_Bcr_CflA"/>
    <property type="match status" value="1"/>
</dbReference>
<keyword evidence="8" id="KW-0997">Cell inner membrane</keyword>
<evidence type="ECO:0000313" key="10">
    <source>
        <dbReference type="EMBL" id="MFC0208238.1"/>
    </source>
</evidence>
<feature type="transmembrane region" description="Helical" evidence="8">
    <location>
        <begin position="58"/>
        <end position="75"/>
    </location>
</feature>
<evidence type="ECO:0000256" key="2">
    <source>
        <dbReference type="ARBA" id="ARBA00006236"/>
    </source>
</evidence>
<evidence type="ECO:0000259" key="9">
    <source>
        <dbReference type="PROSITE" id="PS50850"/>
    </source>
</evidence>
<dbReference type="Gene3D" id="1.20.1720.10">
    <property type="entry name" value="Multidrug resistance protein D"/>
    <property type="match status" value="1"/>
</dbReference>
<dbReference type="InterPro" id="IPR020846">
    <property type="entry name" value="MFS_dom"/>
</dbReference>
<feature type="transmembrane region" description="Helical" evidence="8">
    <location>
        <begin position="317"/>
        <end position="336"/>
    </location>
</feature>
<dbReference type="SUPFAM" id="SSF103473">
    <property type="entry name" value="MFS general substrate transporter"/>
    <property type="match status" value="1"/>
</dbReference>
<keyword evidence="3 8" id="KW-0813">Transport</keyword>
<dbReference type="PANTHER" id="PTHR23502:SF132">
    <property type="entry name" value="POLYAMINE TRANSPORTER 2-RELATED"/>
    <property type="match status" value="1"/>
</dbReference>
<evidence type="ECO:0000256" key="7">
    <source>
        <dbReference type="ARBA" id="ARBA00023136"/>
    </source>
</evidence>
<feature type="transmembrane region" description="Helical" evidence="8">
    <location>
        <begin position="215"/>
        <end position="242"/>
    </location>
</feature>
<evidence type="ECO:0000256" key="3">
    <source>
        <dbReference type="ARBA" id="ARBA00022448"/>
    </source>
</evidence>
<feature type="domain" description="Major facilitator superfamily (MFS) profile" evidence="9">
    <location>
        <begin position="16"/>
        <end position="402"/>
    </location>
</feature>
<dbReference type="EMBL" id="JBHLXD010000009">
    <property type="protein sequence ID" value="MFC0208238.1"/>
    <property type="molecule type" value="Genomic_DNA"/>
</dbReference>
<dbReference type="PROSITE" id="PS50850">
    <property type="entry name" value="MFS"/>
    <property type="match status" value="1"/>
</dbReference>
<feature type="transmembrane region" description="Helical" evidence="8">
    <location>
        <begin position="87"/>
        <end position="109"/>
    </location>
</feature>
<gene>
    <name evidence="10" type="ORF">ACFFJ2_07490</name>
</gene>
<keyword evidence="5 8" id="KW-0812">Transmembrane</keyword>
<dbReference type="PANTHER" id="PTHR23502">
    <property type="entry name" value="MAJOR FACILITATOR SUPERFAMILY"/>
    <property type="match status" value="1"/>
</dbReference>
<evidence type="ECO:0000256" key="4">
    <source>
        <dbReference type="ARBA" id="ARBA00022475"/>
    </source>
</evidence>
<keyword evidence="4" id="KW-1003">Cell membrane</keyword>
<sequence>MDETAAREEPLRSIGTAEFIALSAALMSLNAMAIDIMLPGLQQIGAALGVAEENHRQFVITAYVVGLGVAQLFFGPISDRFGRRGPLMTGLILYLVAAIAAAFAPSFALLLVLRFLQGVGAAATRVIAVSAIRDVFGGRRMAEVLSMVMMVFMVIPVMAPSLGQLIMIFGSWPEIFLAMGGLALAVTIWVWLRLPETLPPSMRRALSVRVVAEGFGYVVTNRVAFCYMLAAMAIFGALFGFINSAQQIYVDIYGLGTWFPLLFAVGAGLMALSSFTNSRLVGRLGMRRLSHGALLSFIALNALWLVLSLMGPMPFPLFFLLFSASMFMFGWIGPNFNSIAMEPLGHVAGTAAAVLGFVTTLGGGVLGALIGQAFDGTLTPLAGGYFAVSVAGLILVLIGERGRLFHAVNPPV</sequence>
<feature type="transmembrane region" description="Helical" evidence="8">
    <location>
        <begin position="348"/>
        <end position="370"/>
    </location>
</feature>
<feature type="transmembrane region" description="Helical" evidence="8">
    <location>
        <begin position="382"/>
        <end position="399"/>
    </location>
</feature>
<comment type="subcellular location">
    <subcellularLocation>
        <location evidence="8">Cell inner membrane</location>
        <topology evidence="8">Multi-pass membrane protein</topology>
    </subcellularLocation>
    <subcellularLocation>
        <location evidence="1">Cell membrane</location>
        <topology evidence="1">Multi-pass membrane protein</topology>
    </subcellularLocation>
</comment>
<evidence type="ECO:0000256" key="5">
    <source>
        <dbReference type="ARBA" id="ARBA00022692"/>
    </source>
</evidence>
<dbReference type="InterPro" id="IPR036259">
    <property type="entry name" value="MFS_trans_sf"/>
</dbReference>
<dbReference type="CDD" id="cd17320">
    <property type="entry name" value="MFS_MdfA_MDR_like"/>
    <property type="match status" value="1"/>
</dbReference>
<dbReference type="InterPro" id="IPR004812">
    <property type="entry name" value="Efflux_drug-R_Bcr/CmlA"/>
</dbReference>
<evidence type="ECO:0000256" key="6">
    <source>
        <dbReference type="ARBA" id="ARBA00022989"/>
    </source>
</evidence>
<evidence type="ECO:0000256" key="1">
    <source>
        <dbReference type="ARBA" id="ARBA00004651"/>
    </source>
</evidence>
<feature type="transmembrane region" description="Helical" evidence="8">
    <location>
        <begin position="144"/>
        <end position="169"/>
    </location>
</feature>
<keyword evidence="6 8" id="KW-1133">Transmembrane helix</keyword>
<name>A0ABV6D6F9_9HYPH</name>
<organism evidence="10 11">
    <name type="scientific">Chelativorans intermedius</name>
    <dbReference type="NCBI Taxonomy" id="515947"/>
    <lineage>
        <taxon>Bacteria</taxon>
        <taxon>Pseudomonadati</taxon>
        <taxon>Pseudomonadota</taxon>
        <taxon>Alphaproteobacteria</taxon>
        <taxon>Hyphomicrobiales</taxon>
        <taxon>Phyllobacteriaceae</taxon>
        <taxon>Chelativorans</taxon>
    </lineage>
</organism>
<feature type="transmembrane region" description="Helical" evidence="8">
    <location>
        <begin position="175"/>
        <end position="194"/>
    </location>
</feature>
<comment type="caution">
    <text evidence="8">Lacks conserved residue(s) required for the propagation of feature annotation.</text>
</comment>
<proteinExistence type="inferred from homology"/>
<dbReference type="Pfam" id="PF07690">
    <property type="entry name" value="MFS_1"/>
    <property type="match status" value="1"/>
</dbReference>
<accession>A0ABV6D6F9</accession>
<feature type="transmembrane region" description="Helical" evidence="8">
    <location>
        <begin position="248"/>
        <end position="272"/>
    </location>
</feature>
<dbReference type="Proteomes" id="UP001589755">
    <property type="component" value="Unassembled WGS sequence"/>
</dbReference>
<feature type="transmembrane region" description="Helical" evidence="8">
    <location>
        <begin position="293"/>
        <end position="311"/>
    </location>
</feature>
<evidence type="ECO:0000313" key="11">
    <source>
        <dbReference type="Proteomes" id="UP001589755"/>
    </source>
</evidence>
<dbReference type="InterPro" id="IPR011701">
    <property type="entry name" value="MFS"/>
</dbReference>
<reference evidence="10 11" key="1">
    <citation type="submission" date="2024-09" db="EMBL/GenBank/DDBJ databases">
        <authorList>
            <person name="Sun Q."/>
            <person name="Mori K."/>
        </authorList>
    </citation>
    <scope>NUCLEOTIDE SEQUENCE [LARGE SCALE GENOMIC DNA]</scope>
    <source>
        <strain evidence="10 11">CCM 8543</strain>
    </source>
</reference>
<keyword evidence="11" id="KW-1185">Reference proteome</keyword>
<feature type="transmembrane region" description="Helical" evidence="8">
    <location>
        <begin position="19"/>
        <end position="38"/>
    </location>
</feature>
<comment type="similarity">
    <text evidence="2 8">Belongs to the major facilitator superfamily. Bcr/CmlA family.</text>
</comment>
<dbReference type="RefSeq" id="WP_261521485.1">
    <property type="nucleotide sequence ID" value="NZ_JAODNW010000018.1"/>
</dbReference>
<evidence type="ECO:0000256" key="8">
    <source>
        <dbReference type="RuleBase" id="RU365088"/>
    </source>
</evidence>
<keyword evidence="7 8" id="KW-0472">Membrane</keyword>
<comment type="caution">
    <text evidence="10">The sequence shown here is derived from an EMBL/GenBank/DDBJ whole genome shotgun (WGS) entry which is preliminary data.</text>
</comment>
<protein>
    <recommendedName>
        <fullName evidence="8">Bcr/CflA family efflux transporter</fullName>
    </recommendedName>
</protein>